<dbReference type="InterPro" id="IPR001841">
    <property type="entry name" value="Znf_RING"/>
</dbReference>
<dbReference type="Pfam" id="PF00622">
    <property type="entry name" value="SPRY"/>
    <property type="match status" value="1"/>
</dbReference>
<dbReference type="Gene3D" id="2.60.120.920">
    <property type="match status" value="1"/>
</dbReference>
<dbReference type="PROSITE" id="PS50188">
    <property type="entry name" value="B302_SPRY"/>
    <property type="match status" value="1"/>
</dbReference>
<evidence type="ECO:0000256" key="1">
    <source>
        <dbReference type="ARBA" id="ARBA00004496"/>
    </source>
</evidence>
<evidence type="ECO:0000256" key="4">
    <source>
        <dbReference type="ARBA" id="ARBA00022771"/>
    </source>
</evidence>
<evidence type="ECO:0000256" key="2">
    <source>
        <dbReference type="ARBA" id="ARBA00022490"/>
    </source>
</evidence>
<protein>
    <submittedName>
        <fullName evidence="11">Uncharacterized protein</fullName>
    </submittedName>
</protein>
<dbReference type="PROSITE" id="PS00518">
    <property type="entry name" value="ZF_RING_1"/>
    <property type="match status" value="1"/>
</dbReference>
<dbReference type="SUPFAM" id="SSF57845">
    <property type="entry name" value="B-box zinc-binding domain"/>
    <property type="match status" value="1"/>
</dbReference>
<evidence type="ECO:0000259" key="10">
    <source>
        <dbReference type="PROSITE" id="PS50188"/>
    </source>
</evidence>
<organism evidence="11 12">
    <name type="scientific">Diceros bicornis minor</name>
    <name type="common">South-central black rhinoceros</name>
    <dbReference type="NCBI Taxonomy" id="77932"/>
    <lineage>
        <taxon>Eukaryota</taxon>
        <taxon>Metazoa</taxon>
        <taxon>Chordata</taxon>
        <taxon>Craniata</taxon>
        <taxon>Vertebrata</taxon>
        <taxon>Euteleostomi</taxon>
        <taxon>Mammalia</taxon>
        <taxon>Eutheria</taxon>
        <taxon>Laurasiatheria</taxon>
        <taxon>Perissodactyla</taxon>
        <taxon>Rhinocerotidae</taxon>
        <taxon>Diceros</taxon>
    </lineage>
</organism>
<dbReference type="SUPFAM" id="SSF49899">
    <property type="entry name" value="Concanavalin A-like lectins/glucanases"/>
    <property type="match status" value="1"/>
</dbReference>
<dbReference type="InterPro" id="IPR003877">
    <property type="entry name" value="SPRY_dom"/>
</dbReference>
<dbReference type="SMART" id="SM00449">
    <property type="entry name" value="SPRY"/>
    <property type="match status" value="1"/>
</dbReference>
<feature type="coiled-coil region" evidence="8">
    <location>
        <begin position="146"/>
        <end position="238"/>
    </location>
</feature>
<dbReference type="PANTHER" id="PTHR24103">
    <property type="entry name" value="E3 UBIQUITIN-PROTEIN LIGASE TRIM"/>
    <property type="match status" value="1"/>
</dbReference>
<dbReference type="InterPro" id="IPR013320">
    <property type="entry name" value="ConA-like_dom_sf"/>
</dbReference>
<evidence type="ECO:0000256" key="3">
    <source>
        <dbReference type="ARBA" id="ARBA00022723"/>
    </source>
</evidence>
<keyword evidence="5" id="KW-0862">Zinc</keyword>
<sequence>MASKILVNIKEEVTCPICQILLTEPLSLDCGHSFCQSCITAEKKESKISQEESSCPVCGISYQPGNLRPNRHMANIVERLREVKLSPEKEQKRDLCVSHEEKLLLFCKEDGKEHRAHHTFLIEEVAKEYQVRDQDGEKTWQKTEKLVAALLRLKEEQEEAAELRADVREERTSWKNKIQNETKRVQAEFNQMRVLLDYEEQNELLKLKNEEGDILHNLAEAENELVQHSQLVRALISDMEHWLQGSAVDMLQDVNDIIEKSETLTLKKGKTFPKEQRRVLRASDLIGKLQAFKGEERQGRDPQSVLLPRPHSREKIGISVYSLASNKHCNFCHFRADRDPMLLGGREAESSQRYSGIIFSPNVNHPNVYYRYRPQYGYWVIGLQNESEYNAFEDSSTSDPQLLTLSMTVSPHPGLLYTGHVNTIMTMWSLNLLKSGADKEILITKGEKPVQLTSRREITKIMGIEDDVDEDNLPQLKKEKEFSPAVELGPLQTSYINLTPEPRLWPQLQSSLHQCKPQGVHDCVESMIGQEGESSCPVRRVSYQPSNLRPNRHMTDIVEKLRKIKAVSGAPWSPHIPHRGDCSGIQKKLQAVLQRLREDQQEVENLEADDVNGIVERSETLTLKKPKSFSMEQRRVSQASHVIGKVQVSKGDETQRKADRDPVLLGGPDAKSSQHYFDYCHFCRSETRICPHYHFAFDVLGSHCFSSGKYYWEVDVSEKFVWILGVCSNERDFKSSWIFGLAFVLNVNHPENESEYIVYEDSSTSDPHVLTLSMAVDPCRVGVFLDYKACTVSFFIVTNHRPLMYIFSEWRFSCTVYSYFNPGNCPGPITLCQPSS</sequence>
<dbReference type="PROSITE" id="PS50089">
    <property type="entry name" value="ZF_RING_2"/>
    <property type="match status" value="1"/>
</dbReference>
<dbReference type="AlphaFoldDB" id="A0A7J7ESR3"/>
<feature type="domain" description="RING-type" evidence="9">
    <location>
        <begin position="15"/>
        <end position="58"/>
    </location>
</feature>
<keyword evidence="3" id="KW-0479">Metal-binding</keyword>
<dbReference type="Pfam" id="PF15227">
    <property type="entry name" value="zf-C3HC4_4"/>
    <property type="match status" value="1"/>
</dbReference>
<comment type="caution">
    <text evidence="11">The sequence shown here is derived from an EMBL/GenBank/DDBJ whole genome shotgun (WGS) entry which is preliminary data.</text>
</comment>
<keyword evidence="12" id="KW-1185">Reference proteome</keyword>
<dbReference type="InterPro" id="IPR013083">
    <property type="entry name" value="Znf_RING/FYVE/PHD"/>
</dbReference>
<comment type="subcellular location">
    <subcellularLocation>
        <location evidence="1">Cytoplasm</location>
    </subcellularLocation>
</comment>
<dbReference type="EMBL" id="JACDTQ010002427">
    <property type="protein sequence ID" value="KAF5918711.1"/>
    <property type="molecule type" value="Genomic_DNA"/>
</dbReference>
<evidence type="ECO:0000313" key="12">
    <source>
        <dbReference type="Proteomes" id="UP000551758"/>
    </source>
</evidence>
<name>A0A7J7ESR3_DICBM</name>
<dbReference type="SUPFAM" id="SSF57850">
    <property type="entry name" value="RING/U-box"/>
    <property type="match status" value="2"/>
</dbReference>
<evidence type="ECO:0000256" key="8">
    <source>
        <dbReference type="SAM" id="Coils"/>
    </source>
</evidence>
<dbReference type="GO" id="GO:0008270">
    <property type="term" value="F:zinc ion binding"/>
    <property type="evidence" value="ECO:0007669"/>
    <property type="project" value="UniProtKB-KW"/>
</dbReference>
<dbReference type="GO" id="GO:0005737">
    <property type="term" value="C:cytoplasm"/>
    <property type="evidence" value="ECO:0007669"/>
    <property type="project" value="UniProtKB-SubCell"/>
</dbReference>
<dbReference type="InterPro" id="IPR017907">
    <property type="entry name" value="Znf_RING_CS"/>
</dbReference>
<keyword evidence="6 8" id="KW-0175">Coiled coil</keyword>
<accession>A0A7J7ESR3</accession>
<dbReference type="InterPro" id="IPR043136">
    <property type="entry name" value="B30.2/SPRY_sf"/>
</dbReference>
<dbReference type="Proteomes" id="UP000551758">
    <property type="component" value="Unassembled WGS sequence"/>
</dbReference>
<proteinExistence type="predicted"/>
<dbReference type="InterPro" id="IPR050143">
    <property type="entry name" value="TRIM/RBCC"/>
</dbReference>
<gene>
    <name evidence="11" type="ORF">HPG69_005747</name>
</gene>
<evidence type="ECO:0000259" key="9">
    <source>
        <dbReference type="PROSITE" id="PS50089"/>
    </source>
</evidence>
<reference evidence="11 12" key="1">
    <citation type="journal article" date="2020" name="Mol. Biol. Evol.">
        <title>Interspecific Gene Flow and the Evolution of Specialization in Black and White Rhinoceros.</title>
        <authorList>
            <person name="Moodley Y."/>
            <person name="Westbury M.V."/>
            <person name="Russo I.M."/>
            <person name="Gopalakrishnan S."/>
            <person name="Rakotoarivelo A."/>
            <person name="Olsen R.A."/>
            <person name="Prost S."/>
            <person name="Tunstall T."/>
            <person name="Ryder O.A."/>
            <person name="Dalen L."/>
            <person name="Bruford M.W."/>
        </authorList>
    </citation>
    <scope>NUCLEOTIDE SEQUENCE [LARGE SCALE GENOMIC DNA]</scope>
    <source>
        <strain evidence="11">SBR-YM</strain>
        <tissue evidence="11">Skin</tissue>
    </source>
</reference>
<dbReference type="SMART" id="SM00184">
    <property type="entry name" value="RING"/>
    <property type="match status" value="1"/>
</dbReference>
<evidence type="ECO:0000256" key="7">
    <source>
        <dbReference type="PROSITE-ProRule" id="PRU00175"/>
    </source>
</evidence>
<evidence type="ECO:0000256" key="5">
    <source>
        <dbReference type="ARBA" id="ARBA00022833"/>
    </source>
</evidence>
<feature type="domain" description="B30.2/SPRY" evidence="10">
    <location>
        <begin position="632"/>
        <end position="836"/>
    </location>
</feature>
<dbReference type="Gene3D" id="3.30.40.10">
    <property type="entry name" value="Zinc/RING finger domain, C3HC4 (zinc finger)"/>
    <property type="match status" value="1"/>
</dbReference>
<dbReference type="InterPro" id="IPR001870">
    <property type="entry name" value="B30.2/SPRY"/>
</dbReference>
<dbReference type="CDD" id="cd16591">
    <property type="entry name" value="RING-HC_TRIM5-like_C-IV"/>
    <property type="match status" value="1"/>
</dbReference>
<evidence type="ECO:0000313" key="11">
    <source>
        <dbReference type="EMBL" id="KAF5918711.1"/>
    </source>
</evidence>
<dbReference type="FunFam" id="3.30.40.10:FF:000144">
    <property type="entry name" value="Tripartite motif-containing 5 (Predicted)"/>
    <property type="match status" value="1"/>
</dbReference>
<keyword evidence="2" id="KW-0963">Cytoplasm</keyword>
<evidence type="ECO:0000256" key="6">
    <source>
        <dbReference type="ARBA" id="ARBA00023054"/>
    </source>
</evidence>
<keyword evidence="4 7" id="KW-0863">Zinc-finger</keyword>